<keyword evidence="2" id="KW-1003">Cell membrane</keyword>
<dbReference type="EMBL" id="PCTB01000043">
    <property type="protein sequence ID" value="PIP62770.1"/>
    <property type="molecule type" value="Genomic_DNA"/>
</dbReference>
<accession>A0A2H0C0C9</accession>
<feature type="transmembrane region" description="Helical" evidence="6">
    <location>
        <begin position="615"/>
        <end position="637"/>
    </location>
</feature>
<comment type="caution">
    <text evidence="7">The sequence shown here is derived from an EMBL/GenBank/DDBJ whole genome shotgun (WGS) entry which is preliminary data.</text>
</comment>
<organism evidence="7 8">
    <name type="scientific">Candidatus Roizmanbacteria bacterium CG22_combo_CG10-13_8_21_14_all_35_9</name>
    <dbReference type="NCBI Taxonomy" id="1974861"/>
    <lineage>
        <taxon>Bacteria</taxon>
        <taxon>Candidatus Roizmaniibacteriota</taxon>
    </lineage>
</organism>
<feature type="transmembrane region" description="Helical" evidence="6">
    <location>
        <begin position="525"/>
        <end position="543"/>
    </location>
</feature>
<dbReference type="SUPFAM" id="SSF53448">
    <property type="entry name" value="Nucleotide-diphospho-sugar transferases"/>
    <property type="match status" value="1"/>
</dbReference>
<dbReference type="PANTHER" id="PTHR30250:SF11">
    <property type="entry name" value="O-ANTIGEN TRANSPORTER-RELATED"/>
    <property type="match status" value="1"/>
</dbReference>
<evidence type="ECO:0000256" key="4">
    <source>
        <dbReference type="ARBA" id="ARBA00022989"/>
    </source>
</evidence>
<protein>
    <submittedName>
        <fullName evidence="7">Uncharacterized protein</fullName>
    </submittedName>
</protein>
<feature type="transmembrane region" description="Helical" evidence="6">
    <location>
        <begin position="318"/>
        <end position="340"/>
    </location>
</feature>
<feature type="transmembrane region" description="Helical" evidence="6">
    <location>
        <begin position="485"/>
        <end position="504"/>
    </location>
</feature>
<comment type="subcellular location">
    <subcellularLocation>
        <location evidence="1">Cell membrane</location>
        <topology evidence="1">Multi-pass membrane protein</topology>
    </subcellularLocation>
</comment>
<sequence length="648" mass="75620">MKVIFVTNIYKEEEKKEVNRVSKEIKALGFDDYKIYVNDGIKNNRGYAYGVNQGIKKGLEEDGELFVVFNADISISGLTKKVIIEGLKKYNIFGFTVNQCSKTYYGGEIDRWRLSGGMIEQKPKKRYQSADFVSGSLMFIKRAVVERIGFWDESYFFYYDETDYCLRAKKAGFKIGIDSQSCYQHFELSENNSRKGYFLAKNRWRFFWRNSNNIQKIYEIVRLPKTAIEYLPLLKNVFLQSRFITNFFSLNLSSILNKFFHFFLFIFLVKNLSPEKYGIYTIVWAFIALFNPFVDLGTTTYGLVYLPKNREKMINTLISLRFFIATLVFLMVNLSAFLFFKSQKEIILYIFLTSMTIISGIWSGSYLIINSIKEKIINSSIVSLIFNFLFVALIIIGLLIKKSLLTIFLIIFCLFIFYTLINFILVKNEVAKLRICVDLVNWKKVISKSYLFILIGFLSGFYFKIDVFLLKFLKSEREVGIYNSGYKFLDAFMLLAASYNITVLPIMSRIKKDLNLLRRKIFKDFLMLAFVGVSIVIAFYFLAPMLLPLILKKTYSGGIITARIVTFSLPFILVSSIFYNILYVFDLARTVIFILLIQSIINIILNLIYIPTYSYIASAYITVISEVINFALIWYFARKKLMSYENRH</sequence>
<dbReference type="InterPro" id="IPR029044">
    <property type="entry name" value="Nucleotide-diphossugar_trans"/>
</dbReference>
<reference evidence="7 8" key="1">
    <citation type="submission" date="2017-09" db="EMBL/GenBank/DDBJ databases">
        <title>Depth-based differentiation of microbial function through sediment-hosted aquifers and enrichment of novel symbionts in the deep terrestrial subsurface.</title>
        <authorList>
            <person name="Probst A.J."/>
            <person name="Ladd B."/>
            <person name="Jarett J.K."/>
            <person name="Geller-Mcgrath D.E."/>
            <person name="Sieber C.M."/>
            <person name="Emerson J.B."/>
            <person name="Anantharaman K."/>
            <person name="Thomas B.C."/>
            <person name="Malmstrom R."/>
            <person name="Stieglmeier M."/>
            <person name="Klingl A."/>
            <person name="Woyke T."/>
            <person name="Ryan C.M."/>
            <person name="Banfield J.F."/>
        </authorList>
    </citation>
    <scope>NUCLEOTIDE SEQUENCE [LARGE SCALE GENOMIC DNA]</scope>
    <source>
        <strain evidence="7">CG22_combo_CG10-13_8_21_14_all_35_9</strain>
    </source>
</reference>
<evidence type="ECO:0000313" key="7">
    <source>
        <dbReference type="EMBL" id="PIP62770.1"/>
    </source>
</evidence>
<feature type="transmembrane region" description="Helical" evidence="6">
    <location>
        <begin position="445"/>
        <end position="465"/>
    </location>
</feature>
<dbReference type="AlphaFoldDB" id="A0A2H0C0C9"/>
<feature type="transmembrane region" description="Helical" evidence="6">
    <location>
        <begin position="381"/>
        <end position="400"/>
    </location>
</feature>
<evidence type="ECO:0000256" key="5">
    <source>
        <dbReference type="ARBA" id="ARBA00023136"/>
    </source>
</evidence>
<evidence type="ECO:0000256" key="3">
    <source>
        <dbReference type="ARBA" id="ARBA00022692"/>
    </source>
</evidence>
<feature type="transmembrane region" description="Helical" evidence="6">
    <location>
        <begin position="281"/>
        <end position="306"/>
    </location>
</feature>
<keyword evidence="3 6" id="KW-0812">Transmembrane</keyword>
<feature type="transmembrane region" description="Helical" evidence="6">
    <location>
        <begin position="346"/>
        <end position="369"/>
    </location>
</feature>
<feature type="transmembrane region" description="Helical" evidence="6">
    <location>
        <begin position="406"/>
        <end position="425"/>
    </location>
</feature>
<gene>
    <name evidence="7" type="ORF">COW98_02225</name>
</gene>
<dbReference type="Pfam" id="PF01943">
    <property type="entry name" value="Polysacc_synt"/>
    <property type="match status" value="1"/>
</dbReference>
<keyword evidence="5 6" id="KW-0472">Membrane</keyword>
<evidence type="ECO:0000256" key="1">
    <source>
        <dbReference type="ARBA" id="ARBA00004651"/>
    </source>
</evidence>
<keyword evidence="4 6" id="KW-1133">Transmembrane helix</keyword>
<evidence type="ECO:0000313" key="8">
    <source>
        <dbReference type="Proteomes" id="UP000231021"/>
    </source>
</evidence>
<evidence type="ECO:0000256" key="6">
    <source>
        <dbReference type="SAM" id="Phobius"/>
    </source>
</evidence>
<name>A0A2H0C0C9_9BACT</name>
<feature type="transmembrane region" description="Helical" evidence="6">
    <location>
        <begin position="555"/>
        <end position="579"/>
    </location>
</feature>
<evidence type="ECO:0000256" key="2">
    <source>
        <dbReference type="ARBA" id="ARBA00022475"/>
    </source>
</evidence>
<dbReference type="GO" id="GO:0005886">
    <property type="term" value="C:plasma membrane"/>
    <property type="evidence" value="ECO:0007669"/>
    <property type="project" value="UniProtKB-SubCell"/>
</dbReference>
<dbReference type="InterPro" id="IPR002797">
    <property type="entry name" value="Polysacc_synth"/>
</dbReference>
<dbReference type="Proteomes" id="UP000231021">
    <property type="component" value="Unassembled WGS sequence"/>
</dbReference>
<feature type="transmembrane region" description="Helical" evidence="6">
    <location>
        <begin position="591"/>
        <end position="609"/>
    </location>
</feature>
<proteinExistence type="predicted"/>
<feature type="transmembrane region" description="Helical" evidence="6">
    <location>
        <begin position="243"/>
        <end position="269"/>
    </location>
</feature>
<dbReference type="Gene3D" id="3.90.550.10">
    <property type="entry name" value="Spore Coat Polysaccharide Biosynthesis Protein SpsA, Chain A"/>
    <property type="match status" value="1"/>
</dbReference>
<dbReference type="InterPro" id="IPR050833">
    <property type="entry name" value="Poly_Biosynth_Transport"/>
</dbReference>
<dbReference type="PANTHER" id="PTHR30250">
    <property type="entry name" value="PST FAMILY PREDICTED COLANIC ACID TRANSPORTER"/>
    <property type="match status" value="1"/>
</dbReference>
<dbReference type="CDD" id="cd13128">
    <property type="entry name" value="MATE_Wzx_like"/>
    <property type="match status" value="1"/>
</dbReference>